<reference evidence="3" key="1">
    <citation type="submission" date="2015-04" db="UniProtKB">
        <authorList>
            <consortium name="EnsemblPlants"/>
        </authorList>
    </citation>
    <scope>IDENTIFICATION</scope>
</reference>
<evidence type="ECO:0000313" key="4">
    <source>
        <dbReference type="Proteomes" id="UP000026962"/>
    </source>
</evidence>
<dbReference type="Gramene" id="OPUNC09G13540.2">
    <property type="protein sequence ID" value="OPUNC09G13540.2"/>
    <property type="gene ID" value="OPUNC09G13540"/>
</dbReference>
<feature type="region of interest" description="Disordered" evidence="1">
    <location>
        <begin position="42"/>
        <end position="69"/>
    </location>
</feature>
<sequence length="529" mass="57092">MALTGVRTGALRSAAAVDGTAALLAAARTPLPLRLHLAPAAAGTGDSSTARFPNGRNADSPASAGSTATTVGCQRRIRAVPLPLRLHLAAAAAAAGIGKGRTATMPLCCKKEGMAFDSPVSSLHDTVVPVEAVSDPSPPPLGFLGRLRLFLKKHLLNSSVLSISIFVGFLAFKQDKKATVVVTVCDKAHKVYNILIKITPIALDLIWTFWWWVQAIEGGGGFRPLLSIEISGLAEARGAMASLVSISSSGAGAAALVCTPPRPRFSTPPAHARLIHPPCSARTRPLRLPGTAVAARTAAAAPRRLSLTARHAASGTSQGAAAADEVMPPWGPSKEELAEFYATDFSKAAVRQRFVAESREAAATLRGAIAGVFRPLVDNFGDMRRFKYAHDTEEYHLGMPFGALMACIAVYQLWKASPWLCLDVALACAFYQLSVIAADVRRRGFSADLIIRLKLVILFFITFRDFRNMISPLDYIRFPMFYIYVLSFMWDLSGMKKYAKYALPALMDDLPAWIPKLTYIYRYVLETET</sequence>
<keyword evidence="2" id="KW-1133">Transmembrane helix</keyword>
<dbReference type="HOGENOM" id="CLU_515265_0_0_1"/>
<keyword evidence="4" id="KW-1185">Reference proteome</keyword>
<dbReference type="AlphaFoldDB" id="A0A0E0M2W8"/>
<keyword evidence="2" id="KW-0472">Membrane</keyword>
<feature type="transmembrane region" description="Helical" evidence="2">
    <location>
        <begin position="155"/>
        <end position="172"/>
    </location>
</feature>
<name>A0A0E0M2W8_ORYPU</name>
<organism evidence="3">
    <name type="scientific">Oryza punctata</name>
    <name type="common">Red rice</name>
    <dbReference type="NCBI Taxonomy" id="4537"/>
    <lineage>
        <taxon>Eukaryota</taxon>
        <taxon>Viridiplantae</taxon>
        <taxon>Streptophyta</taxon>
        <taxon>Embryophyta</taxon>
        <taxon>Tracheophyta</taxon>
        <taxon>Spermatophyta</taxon>
        <taxon>Magnoliopsida</taxon>
        <taxon>Liliopsida</taxon>
        <taxon>Poales</taxon>
        <taxon>Poaceae</taxon>
        <taxon>BOP clade</taxon>
        <taxon>Oryzoideae</taxon>
        <taxon>Oryzeae</taxon>
        <taxon>Oryzinae</taxon>
        <taxon>Oryza</taxon>
    </lineage>
</organism>
<evidence type="ECO:0000256" key="1">
    <source>
        <dbReference type="SAM" id="MobiDB-lite"/>
    </source>
</evidence>
<dbReference type="eggNOG" id="ENOG502R815">
    <property type="taxonomic scope" value="Eukaryota"/>
</dbReference>
<accession>A0A0E0M2W8</accession>
<keyword evidence="2" id="KW-0812">Transmembrane</keyword>
<feature type="transmembrane region" description="Helical" evidence="2">
    <location>
        <begin position="192"/>
        <end position="213"/>
    </location>
</feature>
<protein>
    <submittedName>
        <fullName evidence="3">Uncharacterized protein</fullName>
    </submittedName>
</protein>
<proteinExistence type="predicted"/>
<reference evidence="3" key="2">
    <citation type="submission" date="2018-05" db="EMBL/GenBank/DDBJ databases">
        <title>OpunRS2 (Oryza punctata Reference Sequence Version 2).</title>
        <authorList>
            <person name="Zhang J."/>
            <person name="Kudrna D."/>
            <person name="Lee S."/>
            <person name="Talag J."/>
            <person name="Welchert J."/>
            <person name="Wing R.A."/>
        </authorList>
    </citation>
    <scope>NUCLEOTIDE SEQUENCE [LARGE SCALE GENOMIC DNA]</scope>
</reference>
<dbReference type="EnsemblPlants" id="OPUNC09G13540.2">
    <property type="protein sequence ID" value="OPUNC09G13540.2"/>
    <property type="gene ID" value="OPUNC09G13540"/>
</dbReference>
<dbReference type="Proteomes" id="UP000026962">
    <property type="component" value="Chromosome 9"/>
</dbReference>
<evidence type="ECO:0000313" key="3">
    <source>
        <dbReference type="EnsemblPlants" id="OPUNC09G13540.2"/>
    </source>
</evidence>
<evidence type="ECO:0000256" key="2">
    <source>
        <dbReference type="SAM" id="Phobius"/>
    </source>
</evidence>